<dbReference type="Proteomes" id="UP000320386">
    <property type="component" value="Chromosome"/>
</dbReference>
<evidence type="ECO:0000313" key="6">
    <source>
        <dbReference type="Proteomes" id="UP000320386"/>
    </source>
</evidence>
<dbReference type="KEGG" id="mcad:Pan265_22840"/>
<dbReference type="InterPro" id="IPR000917">
    <property type="entry name" value="Sulfatase_N"/>
</dbReference>
<keyword evidence="6" id="KW-1185">Reference proteome</keyword>
<dbReference type="PROSITE" id="PS00523">
    <property type="entry name" value="SULFATASE_1"/>
    <property type="match status" value="1"/>
</dbReference>
<name>A0A518BZN3_9BACT</name>
<dbReference type="GO" id="GO:0046872">
    <property type="term" value="F:metal ion binding"/>
    <property type="evidence" value="ECO:0007669"/>
    <property type="project" value="UniProtKB-KW"/>
</dbReference>
<proteinExistence type="inferred from homology"/>
<dbReference type="Gene3D" id="3.40.720.10">
    <property type="entry name" value="Alkaline Phosphatase, subunit A"/>
    <property type="match status" value="1"/>
</dbReference>
<dbReference type="AlphaFoldDB" id="A0A518BZN3"/>
<dbReference type="EMBL" id="CP036280">
    <property type="protein sequence ID" value="QDU72419.1"/>
    <property type="molecule type" value="Genomic_DNA"/>
</dbReference>
<evidence type="ECO:0000256" key="3">
    <source>
        <dbReference type="ARBA" id="ARBA00022801"/>
    </source>
</evidence>
<dbReference type="Pfam" id="PF00884">
    <property type="entry name" value="Sulfatase"/>
    <property type="match status" value="1"/>
</dbReference>
<evidence type="ECO:0000259" key="4">
    <source>
        <dbReference type="Pfam" id="PF00884"/>
    </source>
</evidence>
<organism evidence="5 6">
    <name type="scientific">Mucisphaera calidilacus</name>
    <dbReference type="NCBI Taxonomy" id="2527982"/>
    <lineage>
        <taxon>Bacteria</taxon>
        <taxon>Pseudomonadati</taxon>
        <taxon>Planctomycetota</taxon>
        <taxon>Phycisphaerae</taxon>
        <taxon>Phycisphaerales</taxon>
        <taxon>Phycisphaeraceae</taxon>
        <taxon>Mucisphaera</taxon>
    </lineage>
</organism>
<comment type="similarity">
    <text evidence="1">Belongs to the sulfatase family.</text>
</comment>
<reference evidence="5 6" key="1">
    <citation type="submission" date="2019-02" db="EMBL/GenBank/DDBJ databases">
        <title>Deep-cultivation of Planctomycetes and their phenomic and genomic characterization uncovers novel biology.</title>
        <authorList>
            <person name="Wiegand S."/>
            <person name="Jogler M."/>
            <person name="Boedeker C."/>
            <person name="Pinto D."/>
            <person name="Vollmers J."/>
            <person name="Rivas-Marin E."/>
            <person name="Kohn T."/>
            <person name="Peeters S.H."/>
            <person name="Heuer A."/>
            <person name="Rast P."/>
            <person name="Oberbeckmann S."/>
            <person name="Bunk B."/>
            <person name="Jeske O."/>
            <person name="Meyerdierks A."/>
            <person name="Storesund J.E."/>
            <person name="Kallscheuer N."/>
            <person name="Luecker S."/>
            <person name="Lage O.M."/>
            <person name="Pohl T."/>
            <person name="Merkel B.J."/>
            <person name="Hornburger P."/>
            <person name="Mueller R.-W."/>
            <person name="Bruemmer F."/>
            <person name="Labrenz M."/>
            <person name="Spormann A.M."/>
            <person name="Op den Camp H."/>
            <person name="Overmann J."/>
            <person name="Amann R."/>
            <person name="Jetten M.S.M."/>
            <person name="Mascher T."/>
            <person name="Medema M.H."/>
            <person name="Devos D.P."/>
            <person name="Kaster A.-K."/>
            <person name="Ovreas L."/>
            <person name="Rohde M."/>
            <person name="Galperin M.Y."/>
            <person name="Jogler C."/>
        </authorList>
    </citation>
    <scope>NUCLEOTIDE SEQUENCE [LARGE SCALE GENOMIC DNA]</scope>
    <source>
        <strain evidence="5 6">Pan265</strain>
    </source>
</reference>
<dbReference type="EC" id="3.1.6.6" evidence="5"/>
<dbReference type="PANTHER" id="PTHR45953:SF1">
    <property type="entry name" value="IDURONATE 2-SULFATASE"/>
    <property type="match status" value="1"/>
</dbReference>
<dbReference type="InterPro" id="IPR024607">
    <property type="entry name" value="Sulfatase_CS"/>
</dbReference>
<evidence type="ECO:0000313" key="5">
    <source>
        <dbReference type="EMBL" id="QDU72419.1"/>
    </source>
</evidence>
<keyword evidence="3 5" id="KW-0378">Hydrolase</keyword>
<sequence>MNILLVMCDSLPAQFCGHHGDSACATPHLDALAERGVTFERAYCNSPLCTPSRASVLTGQYASTLGCLDNAGSFSSEWPTVAHCLSAAGYDTTIIGKMHLVGHDQWHGFDERVCLDTDYTTGYDVFNYRLAYDWEQPVAGNPVGHNWMGPSYVKDSAWDDFSLHYDRDVRIHEAALKFLNDRGPESKPFFACVSYHAPHNPFWIPEEFRRRFSEIELDLPALPEGIDTCQSVMDQWLDAFHYRDEIRDRLMTEENLRWLYETCYGMVYDLDQRLGALIEALEVNGLADNTAVIFISDHGDMMAQRGMIQKRYFYEHSVRVPLVAYVPDGGAAGSRLTTPVSLVDLLPTFTDLTGTNAPSDLPGMSLRPAIESGIEPEARTLFCEYHGEGVHAPCFLAIRDNLRYFYIHGHEERLYDIDSDPMQYHDLSEDARYVDRVRAFRQELSARFDPERIAQDALQSQRNRIFIYSNSGHEQAGSS</sequence>
<dbReference type="PANTHER" id="PTHR45953">
    <property type="entry name" value="IDURONATE 2-SULFATASE"/>
    <property type="match status" value="1"/>
</dbReference>
<evidence type="ECO:0000256" key="1">
    <source>
        <dbReference type="ARBA" id="ARBA00008779"/>
    </source>
</evidence>
<dbReference type="SUPFAM" id="SSF53649">
    <property type="entry name" value="Alkaline phosphatase-like"/>
    <property type="match status" value="1"/>
</dbReference>
<dbReference type="OrthoDB" id="9782218at2"/>
<protein>
    <submittedName>
        <fullName evidence="5">Choline-sulfatase</fullName>
        <ecNumber evidence="5">3.1.6.6</ecNumber>
    </submittedName>
</protein>
<feature type="domain" description="Sulfatase N-terminal" evidence="4">
    <location>
        <begin position="2"/>
        <end position="354"/>
    </location>
</feature>
<dbReference type="PROSITE" id="PS00149">
    <property type="entry name" value="SULFATASE_2"/>
    <property type="match status" value="1"/>
</dbReference>
<dbReference type="RefSeq" id="WP_145446585.1">
    <property type="nucleotide sequence ID" value="NZ_CP036280.1"/>
</dbReference>
<dbReference type="GO" id="GO:0047753">
    <property type="term" value="F:choline-sulfatase activity"/>
    <property type="evidence" value="ECO:0007669"/>
    <property type="project" value="UniProtKB-EC"/>
</dbReference>
<gene>
    <name evidence="5" type="primary">betC_6</name>
    <name evidence="5" type="ORF">Pan265_22840</name>
</gene>
<evidence type="ECO:0000256" key="2">
    <source>
        <dbReference type="ARBA" id="ARBA00022723"/>
    </source>
</evidence>
<accession>A0A518BZN3</accession>
<keyword evidence="2" id="KW-0479">Metal-binding</keyword>
<dbReference type="InterPro" id="IPR017850">
    <property type="entry name" value="Alkaline_phosphatase_core_sf"/>
</dbReference>
<dbReference type="GO" id="GO:0005737">
    <property type="term" value="C:cytoplasm"/>
    <property type="evidence" value="ECO:0007669"/>
    <property type="project" value="TreeGrafter"/>
</dbReference>